<evidence type="ECO:0000256" key="1">
    <source>
        <dbReference type="ARBA" id="ARBA00005254"/>
    </source>
</evidence>
<reference evidence="2 3" key="1">
    <citation type="submission" date="2020-11" db="EMBL/GenBank/DDBJ databases">
        <title>genome sequence of strain KACC 18849.</title>
        <authorList>
            <person name="Gao J."/>
            <person name="Zhang X."/>
        </authorList>
    </citation>
    <scope>NUCLEOTIDE SEQUENCE [LARGE SCALE GENOMIC DNA]</scope>
    <source>
        <strain evidence="2 3">KACC 18849</strain>
    </source>
</reference>
<proteinExistence type="inferred from homology"/>
<organism evidence="2 3">
    <name type="scientific">Caulobacter hibisci</name>
    <dbReference type="NCBI Taxonomy" id="2035993"/>
    <lineage>
        <taxon>Bacteria</taxon>
        <taxon>Pseudomonadati</taxon>
        <taxon>Pseudomonadota</taxon>
        <taxon>Alphaproteobacteria</taxon>
        <taxon>Caulobacterales</taxon>
        <taxon>Caulobacteraceae</taxon>
        <taxon>Caulobacter</taxon>
    </lineage>
</organism>
<dbReference type="Gene3D" id="1.10.12.10">
    <property type="entry name" value="Lyase 2-enoyl-coa Hydratase, Chain A, domain 2"/>
    <property type="match status" value="1"/>
</dbReference>
<evidence type="ECO:0000313" key="2">
    <source>
        <dbReference type="EMBL" id="MBI1683597.1"/>
    </source>
</evidence>
<evidence type="ECO:0000313" key="3">
    <source>
        <dbReference type="Proteomes" id="UP000639859"/>
    </source>
</evidence>
<sequence>MAYEKIQLETEGGVAVITLSDPASLNAASPEVARELTHAFSVVAAGQVEARAVVLTGEGRGFCSGANLSAGATAGRPMDPDGKPDAGAALESVYNPLVTLLRDFPLPIVTAVNGPAAGIGCSLALLGDIVVAGESAYFLQAFRRIGLVPDGGSTWLLPRLVGKARAMEMMLLGDKIPAAKALDWGLVNRCVPDAELMPTALELARTLAEGPASLGAIRRLVWDSLEADWIGQLHAERQAQRAAGKTEDFIEGVSAFLQKRPAAFKGR</sequence>
<dbReference type="EMBL" id="JADWOX010000004">
    <property type="protein sequence ID" value="MBI1683597.1"/>
    <property type="molecule type" value="Genomic_DNA"/>
</dbReference>
<keyword evidence="3" id="KW-1185">Reference proteome</keyword>
<dbReference type="RefSeq" id="WP_198575534.1">
    <property type="nucleotide sequence ID" value="NZ_JADWOX010000004.1"/>
</dbReference>
<dbReference type="PANTHER" id="PTHR43459">
    <property type="entry name" value="ENOYL-COA HYDRATASE"/>
    <property type="match status" value="1"/>
</dbReference>
<dbReference type="PANTHER" id="PTHR43459:SF1">
    <property type="entry name" value="EG:BACN32G11.4 PROTEIN"/>
    <property type="match status" value="1"/>
</dbReference>
<comment type="similarity">
    <text evidence="1">Belongs to the enoyl-CoA hydratase/isomerase family.</text>
</comment>
<dbReference type="NCBIfam" id="NF004635">
    <property type="entry name" value="PRK05981.1"/>
    <property type="match status" value="1"/>
</dbReference>
<dbReference type="InterPro" id="IPR029045">
    <property type="entry name" value="ClpP/crotonase-like_dom_sf"/>
</dbReference>
<comment type="caution">
    <text evidence="2">The sequence shown here is derived from an EMBL/GenBank/DDBJ whole genome shotgun (WGS) entry which is preliminary data.</text>
</comment>
<dbReference type="InterPro" id="IPR014748">
    <property type="entry name" value="Enoyl-CoA_hydra_C"/>
</dbReference>
<dbReference type="CDD" id="cd06558">
    <property type="entry name" value="crotonase-like"/>
    <property type="match status" value="1"/>
</dbReference>
<name>A0ABS0SVC4_9CAUL</name>
<dbReference type="InterPro" id="IPR001753">
    <property type="entry name" value="Enoyl-CoA_hydra/iso"/>
</dbReference>
<dbReference type="Pfam" id="PF00378">
    <property type="entry name" value="ECH_1"/>
    <property type="match status" value="1"/>
</dbReference>
<accession>A0ABS0SVC4</accession>
<dbReference type="SUPFAM" id="SSF52096">
    <property type="entry name" value="ClpP/crotonase"/>
    <property type="match status" value="1"/>
</dbReference>
<dbReference type="Gene3D" id="3.90.226.10">
    <property type="entry name" value="2-enoyl-CoA Hydratase, Chain A, domain 1"/>
    <property type="match status" value="1"/>
</dbReference>
<dbReference type="Proteomes" id="UP000639859">
    <property type="component" value="Unassembled WGS sequence"/>
</dbReference>
<protein>
    <submittedName>
        <fullName evidence="2">Enoyl-CoA hydratase/isomerase</fullName>
    </submittedName>
</protein>
<gene>
    <name evidence="2" type="ORF">I4Q42_07950</name>
</gene>